<evidence type="ECO:0000259" key="7">
    <source>
        <dbReference type="PROSITE" id="PS50048"/>
    </source>
</evidence>
<dbReference type="GO" id="GO:0008270">
    <property type="term" value="F:zinc ion binding"/>
    <property type="evidence" value="ECO:0007669"/>
    <property type="project" value="InterPro"/>
</dbReference>
<proteinExistence type="predicted"/>
<evidence type="ECO:0000256" key="2">
    <source>
        <dbReference type="ARBA" id="ARBA00022723"/>
    </source>
</evidence>
<keyword evidence="2" id="KW-0479">Metal-binding</keyword>
<evidence type="ECO:0000256" key="4">
    <source>
        <dbReference type="ARBA" id="ARBA00023125"/>
    </source>
</evidence>
<dbReference type="OrthoDB" id="5344325at2759"/>
<dbReference type="GO" id="GO:0000981">
    <property type="term" value="F:DNA-binding transcription factor activity, RNA polymerase II-specific"/>
    <property type="evidence" value="ECO:0007669"/>
    <property type="project" value="InterPro"/>
</dbReference>
<evidence type="ECO:0000313" key="8">
    <source>
        <dbReference type="EMBL" id="KAB8070439.1"/>
    </source>
</evidence>
<dbReference type="GO" id="GO:0003677">
    <property type="term" value="F:DNA binding"/>
    <property type="evidence" value="ECO:0007669"/>
    <property type="project" value="UniProtKB-KW"/>
</dbReference>
<dbReference type="GO" id="GO:0009893">
    <property type="term" value="P:positive regulation of metabolic process"/>
    <property type="evidence" value="ECO:0007669"/>
    <property type="project" value="UniProtKB-ARBA"/>
</dbReference>
<dbReference type="PROSITE" id="PS50048">
    <property type="entry name" value="ZN2_CY6_FUNGAL_2"/>
    <property type="match status" value="1"/>
</dbReference>
<dbReference type="InterPro" id="IPR036864">
    <property type="entry name" value="Zn2-C6_fun-type_DNA-bd_sf"/>
</dbReference>
<keyword evidence="3" id="KW-0805">Transcription regulation</keyword>
<evidence type="ECO:0000256" key="3">
    <source>
        <dbReference type="ARBA" id="ARBA00023015"/>
    </source>
</evidence>
<dbReference type="CDD" id="cd00067">
    <property type="entry name" value="GAL4"/>
    <property type="match status" value="1"/>
</dbReference>
<dbReference type="Gene3D" id="4.10.240.10">
    <property type="entry name" value="Zn(2)-C6 fungal-type DNA-binding domain"/>
    <property type="match status" value="1"/>
</dbReference>
<dbReference type="CDD" id="cd12148">
    <property type="entry name" value="fungal_TF_MHR"/>
    <property type="match status" value="1"/>
</dbReference>
<name>A0A5N5WQ73_9EURO</name>
<dbReference type="SMART" id="SM00906">
    <property type="entry name" value="Fungal_trans"/>
    <property type="match status" value="1"/>
</dbReference>
<comment type="subcellular location">
    <subcellularLocation>
        <location evidence="1">Nucleus</location>
    </subcellularLocation>
</comment>
<dbReference type="GO" id="GO:0006351">
    <property type="term" value="P:DNA-templated transcription"/>
    <property type="evidence" value="ECO:0007669"/>
    <property type="project" value="InterPro"/>
</dbReference>
<evidence type="ECO:0000256" key="5">
    <source>
        <dbReference type="ARBA" id="ARBA00023163"/>
    </source>
</evidence>
<dbReference type="InterPro" id="IPR007219">
    <property type="entry name" value="XnlR_reg_dom"/>
</dbReference>
<dbReference type="InterPro" id="IPR050613">
    <property type="entry name" value="Sec_Metabolite_Reg"/>
</dbReference>
<keyword evidence="9" id="KW-1185">Reference proteome</keyword>
<feature type="domain" description="Zn(2)-C6 fungal-type" evidence="7">
    <location>
        <begin position="16"/>
        <end position="47"/>
    </location>
</feature>
<reference evidence="8 9" key="1">
    <citation type="submission" date="2019-04" db="EMBL/GenBank/DDBJ databases">
        <title>Friends and foes A comparative genomics study of 23 Aspergillus species from section Flavi.</title>
        <authorList>
            <consortium name="DOE Joint Genome Institute"/>
            <person name="Kjaerbolling I."/>
            <person name="Vesth T."/>
            <person name="Frisvad J.C."/>
            <person name="Nybo J.L."/>
            <person name="Theobald S."/>
            <person name="Kildgaard S."/>
            <person name="Isbrandt T."/>
            <person name="Kuo A."/>
            <person name="Sato A."/>
            <person name="Lyhne E.K."/>
            <person name="Kogle M.E."/>
            <person name="Wiebenga A."/>
            <person name="Kun R.S."/>
            <person name="Lubbers R.J."/>
            <person name="Makela M.R."/>
            <person name="Barry K."/>
            <person name="Chovatia M."/>
            <person name="Clum A."/>
            <person name="Daum C."/>
            <person name="Haridas S."/>
            <person name="He G."/>
            <person name="LaButti K."/>
            <person name="Lipzen A."/>
            <person name="Mondo S."/>
            <person name="Riley R."/>
            <person name="Salamov A."/>
            <person name="Simmons B.A."/>
            <person name="Magnuson J.K."/>
            <person name="Henrissat B."/>
            <person name="Mortensen U.H."/>
            <person name="Larsen T.O."/>
            <person name="Devries R.P."/>
            <person name="Grigoriev I.V."/>
            <person name="Machida M."/>
            <person name="Baker S.E."/>
            <person name="Andersen M.R."/>
        </authorList>
    </citation>
    <scope>NUCLEOTIDE SEQUENCE [LARGE SCALE GENOMIC DNA]</scope>
    <source>
        <strain evidence="8 9">CBS 151.66</strain>
    </source>
</reference>
<dbReference type="AlphaFoldDB" id="A0A5N5WQ73"/>
<protein>
    <submittedName>
        <fullName evidence="8">Fungal-specific transcription factor domain-containing protein</fullName>
    </submittedName>
</protein>
<keyword evidence="4" id="KW-0238">DNA-binding</keyword>
<gene>
    <name evidence="8" type="ORF">BDV29DRAFT_180892</name>
</gene>
<dbReference type="SMART" id="SM00066">
    <property type="entry name" value="GAL4"/>
    <property type="match status" value="1"/>
</dbReference>
<dbReference type="Proteomes" id="UP000326565">
    <property type="component" value="Unassembled WGS sequence"/>
</dbReference>
<dbReference type="SUPFAM" id="SSF57701">
    <property type="entry name" value="Zn2/Cys6 DNA-binding domain"/>
    <property type="match status" value="1"/>
</dbReference>
<dbReference type="Pfam" id="PF04082">
    <property type="entry name" value="Fungal_trans"/>
    <property type="match status" value="1"/>
</dbReference>
<sequence>MASRTKRGKTTRLAPACTECQRRKQKCSREWPCNHCQARRISHLCKFVSKRSLKTPKRLPGVSRALGTTELEIVEKKQGRLMDTIISAANIQDLRVLGYLPDGSSDSTEGIDDKNNYAMTETPQGILSSEMDNVLRIIPPKPYTDVLVQQFLTETNYQYYCIYPPTFFHDYQSWWANRANSQPQPPEFTCLLSRVCAYSALFLGEEVRQRLESELGENIQSLSERCHHAARQLSSTMSPGKGGLAQVQQLFLTACWFKTGAMFVESWHALSSAIHEAQELGMHRDSPKARISEFEREMRRRIWCILYAWDWQMSLLLSRPFIINDSYCSFELPNLRLESLGSQEELPSPIFHMVLQCQLGQALSKIPGIMRATISPIQAISVQEEIQRWFASFPSAFRLIDPDTRWDNTHNYVVMQRHQLHVIGYMVILMPLKKCLVRNFDQNMSTVEKSLQSSAIDCALKLIEASRPLLSWTLPMNAKFYFAPFLIFDTAAFLCSAIIHDHSRRLPRRDTVIETIELAASMLKQIRETKTGAVCYSVLSKLVSGLSLCPVENVPIDLVSTRELNGEPCTPFKSQDASGVPHSDGLSIIDTAPILNTGTGIDVYTPFEHPHSGTTGSGTAELLDIPNIDLGNFNQIWDWEDLDLEFLWAPSA</sequence>
<dbReference type="GO" id="GO:0005634">
    <property type="term" value="C:nucleus"/>
    <property type="evidence" value="ECO:0007669"/>
    <property type="project" value="UniProtKB-SubCell"/>
</dbReference>
<keyword evidence="6" id="KW-0539">Nucleus</keyword>
<organism evidence="8 9">
    <name type="scientific">Aspergillus leporis</name>
    <dbReference type="NCBI Taxonomy" id="41062"/>
    <lineage>
        <taxon>Eukaryota</taxon>
        <taxon>Fungi</taxon>
        <taxon>Dikarya</taxon>
        <taxon>Ascomycota</taxon>
        <taxon>Pezizomycotina</taxon>
        <taxon>Eurotiomycetes</taxon>
        <taxon>Eurotiomycetidae</taxon>
        <taxon>Eurotiales</taxon>
        <taxon>Aspergillaceae</taxon>
        <taxon>Aspergillus</taxon>
        <taxon>Aspergillus subgen. Circumdati</taxon>
    </lineage>
</organism>
<evidence type="ECO:0000256" key="6">
    <source>
        <dbReference type="ARBA" id="ARBA00023242"/>
    </source>
</evidence>
<keyword evidence="5" id="KW-0804">Transcription</keyword>
<evidence type="ECO:0000256" key="1">
    <source>
        <dbReference type="ARBA" id="ARBA00004123"/>
    </source>
</evidence>
<dbReference type="PANTHER" id="PTHR31001">
    <property type="entry name" value="UNCHARACTERIZED TRANSCRIPTIONAL REGULATORY PROTEIN"/>
    <property type="match status" value="1"/>
</dbReference>
<evidence type="ECO:0000313" key="9">
    <source>
        <dbReference type="Proteomes" id="UP000326565"/>
    </source>
</evidence>
<dbReference type="PANTHER" id="PTHR31001:SF84">
    <property type="entry name" value="FUNGAL SPECIFIC TRANSCRIPTION FACTOR"/>
    <property type="match status" value="1"/>
</dbReference>
<accession>A0A5N5WQ73</accession>
<dbReference type="InterPro" id="IPR001138">
    <property type="entry name" value="Zn2Cys6_DnaBD"/>
</dbReference>
<dbReference type="EMBL" id="ML732302">
    <property type="protein sequence ID" value="KAB8070439.1"/>
    <property type="molecule type" value="Genomic_DNA"/>
</dbReference>